<protein>
    <submittedName>
        <fullName evidence="1">DUF4249 family protein</fullName>
    </submittedName>
</protein>
<dbReference type="PROSITE" id="PS51257">
    <property type="entry name" value="PROKAR_LIPOPROTEIN"/>
    <property type="match status" value="1"/>
</dbReference>
<proteinExistence type="predicted"/>
<accession>A0A6N9NK68</accession>
<dbReference type="Proteomes" id="UP000470771">
    <property type="component" value="Unassembled WGS sequence"/>
</dbReference>
<name>A0A6N9NK68_9FLAO</name>
<dbReference type="RefSeq" id="WP_160633223.1">
    <property type="nucleotide sequence ID" value="NZ_WWNE01000007.1"/>
</dbReference>
<organism evidence="1 2">
    <name type="scientific">Acidiluteibacter ferrifornacis</name>
    <dbReference type="NCBI Taxonomy" id="2692424"/>
    <lineage>
        <taxon>Bacteria</taxon>
        <taxon>Pseudomonadati</taxon>
        <taxon>Bacteroidota</taxon>
        <taxon>Flavobacteriia</taxon>
        <taxon>Flavobacteriales</taxon>
        <taxon>Cryomorphaceae</taxon>
        <taxon>Acidiluteibacter</taxon>
    </lineage>
</organism>
<dbReference type="AlphaFoldDB" id="A0A6N9NK68"/>
<reference evidence="1 2" key="1">
    <citation type="submission" date="2019-12" db="EMBL/GenBank/DDBJ databases">
        <authorList>
            <person name="Zhao J."/>
        </authorList>
    </citation>
    <scope>NUCLEOTIDE SEQUENCE [LARGE SCALE GENOMIC DNA]</scope>
    <source>
        <strain evidence="1 2">S-15</strain>
    </source>
</reference>
<comment type="caution">
    <text evidence="1">The sequence shown here is derived from an EMBL/GenBank/DDBJ whole genome shotgun (WGS) entry which is preliminary data.</text>
</comment>
<evidence type="ECO:0000313" key="2">
    <source>
        <dbReference type="Proteomes" id="UP000470771"/>
    </source>
</evidence>
<dbReference type="EMBL" id="WWNE01000007">
    <property type="protein sequence ID" value="NBG66264.1"/>
    <property type="molecule type" value="Genomic_DNA"/>
</dbReference>
<gene>
    <name evidence="1" type="ORF">GQN54_09060</name>
</gene>
<sequence>MKRISLSILVVISFFIVGCETEVELNDDYEFNSYVFCLLDQNADTQFVRVNRAFLGSNSADDMVKYEDSINYKSGDLNVEIIDEGNVIRLEGDLVSKEAGYFNNSDYIVYYTTAPITFSSADKLYELRVTNNLTGEVITGKTSLIDNLTLNDPNPNFDVSFIRNCSEEGYCFGRSFTINWRSSENAVKYEVTLRLVYDEIDLSTNDTIVGKYFDFYVGANSNTRANSGTVMTVDFSPELFYTVIGRSVETPPNTVKRLPRVEVLIAAAHEDLSLYIDATKPSNDINQNKPSYSNLSNGIGLFSSRNYRNVAQKQLPFNPQSIQKLIESDLTKHLNFRTN</sequence>
<keyword evidence="2" id="KW-1185">Reference proteome</keyword>
<evidence type="ECO:0000313" key="1">
    <source>
        <dbReference type="EMBL" id="NBG66264.1"/>
    </source>
</evidence>